<reference evidence="5 6" key="1">
    <citation type="journal article" date="2020" name="Antonie Van Leeuwenhoek">
        <title>Rhodopirellula heiligendammensis sp. nov., Rhodopirellula pilleata sp. nov., and Rhodopirellula solitaria sp. nov. isolated from natural or artificial marine surfaces in Northern Germany and California, USA, and emended description of the genus Rhodopirellula.</title>
        <authorList>
            <person name="Kallscheuer N."/>
            <person name="Wiegand S."/>
            <person name="Jogler M."/>
            <person name="Boedeker C."/>
            <person name="Peeters S.H."/>
            <person name="Rast P."/>
            <person name="Heuer A."/>
            <person name="Jetten M.S.M."/>
            <person name="Rohde M."/>
            <person name="Jogler C."/>
        </authorList>
    </citation>
    <scope>NUCLEOTIDE SEQUENCE [LARGE SCALE GENOMIC DNA]</scope>
    <source>
        <strain evidence="5 6">Poly21</strain>
    </source>
</reference>
<name>A0A5C6C2E9_9BACT</name>
<dbReference type="Proteomes" id="UP000319908">
    <property type="component" value="Unassembled WGS sequence"/>
</dbReference>
<dbReference type="InterPro" id="IPR011008">
    <property type="entry name" value="Dimeric_a/b-barrel"/>
</dbReference>
<evidence type="ECO:0000256" key="1">
    <source>
        <dbReference type="ARBA" id="ARBA00007689"/>
    </source>
</evidence>
<dbReference type="EMBL" id="SJPU01000001">
    <property type="protein sequence ID" value="TWU18265.1"/>
    <property type="molecule type" value="Genomic_DNA"/>
</dbReference>
<evidence type="ECO:0000313" key="5">
    <source>
        <dbReference type="EMBL" id="TWU18265.1"/>
    </source>
</evidence>
<dbReference type="AlphaFoldDB" id="A0A5C6C2E9"/>
<sequence>MIQRYFSITLLLLTTPLFAQDNAATRKLVNATARNYSLTVAREVREEPKPAAEQEQSGLNELPAGSNAGRATKVSTNSGNAKVSLGQEASSAKVKESFPKEKSLNATTSMMQLQLYAIFTTLTNGIAPMMDVLEEHLDYQRKIEKNGILFGAGPFWTSDEKFCEGEEMIIVRADDTTEARKIADADPMHAKGARSYVVRPWLLNEGRLTIHWNLSSRKAELN</sequence>
<feature type="domain" description="YCII-related" evidence="4">
    <location>
        <begin position="128"/>
        <end position="201"/>
    </location>
</feature>
<keyword evidence="6" id="KW-1185">Reference proteome</keyword>
<dbReference type="RefSeq" id="WP_302117243.1">
    <property type="nucleotide sequence ID" value="NZ_SJPU01000001.1"/>
</dbReference>
<accession>A0A5C6C2E9</accession>
<keyword evidence="3" id="KW-0732">Signal</keyword>
<protein>
    <submittedName>
        <fullName evidence="5">YciI-like protein</fullName>
    </submittedName>
</protein>
<dbReference type="InterPro" id="IPR005545">
    <property type="entry name" value="YCII"/>
</dbReference>
<comment type="similarity">
    <text evidence="1">Belongs to the YciI family.</text>
</comment>
<evidence type="ECO:0000256" key="2">
    <source>
        <dbReference type="SAM" id="MobiDB-lite"/>
    </source>
</evidence>
<feature type="region of interest" description="Disordered" evidence="2">
    <location>
        <begin position="44"/>
        <end position="96"/>
    </location>
</feature>
<evidence type="ECO:0000259" key="4">
    <source>
        <dbReference type="Pfam" id="PF03795"/>
    </source>
</evidence>
<organism evidence="5 6">
    <name type="scientific">Allorhodopirellula heiligendammensis</name>
    <dbReference type="NCBI Taxonomy" id="2714739"/>
    <lineage>
        <taxon>Bacteria</taxon>
        <taxon>Pseudomonadati</taxon>
        <taxon>Planctomycetota</taxon>
        <taxon>Planctomycetia</taxon>
        <taxon>Pirellulales</taxon>
        <taxon>Pirellulaceae</taxon>
        <taxon>Allorhodopirellula</taxon>
    </lineage>
</organism>
<proteinExistence type="inferred from homology"/>
<comment type="caution">
    <text evidence="5">The sequence shown here is derived from an EMBL/GenBank/DDBJ whole genome shotgun (WGS) entry which is preliminary data.</text>
</comment>
<dbReference type="Gene3D" id="3.30.70.1060">
    <property type="entry name" value="Dimeric alpha+beta barrel"/>
    <property type="match status" value="1"/>
</dbReference>
<gene>
    <name evidence="5" type="ORF">Poly21_04200</name>
</gene>
<evidence type="ECO:0000256" key="3">
    <source>
        <dbReference type="SAM" id="SignalP"/>
    </source>
</evidence>
<dbReference type="Pfam" id="PF03795">
    <property type="entry name" value="YCII"/>
    <property type="match status" value="1"/>
</dbReference>
<feature type="signal peptide" evidence="3">
    <location>
        <begin position="1"/>
        <end position="19"/>
    </location>
</feature>
<feature type="chain" id="PRO_5022703126" evidence="3">
    <location>
        <begin position="20"/>
        <end position="222"/>
    </location>
</feature>
<evidence type="ECO:0000313" key="6">
    <source>
        <dbReference type="Proteomes" id="UP000319908"/>
    </source>
</evidence>
<dbReference type="SUPFAM" id="SSF54909">
    <property type="entry name" value="Dimeric alpha+beta barrel"/>
    <property type="match status" value="1"/>
</dbReference>